<dbReference type="InterPro" id="IPR011990">
    <property type="entry name" value="TPR-like_helical_dom_sf"/>
</dbReference>
<dbReference type="SUPFAM" id="SSF48452">
    <property type="entry name" value="TPR-like"/>
    <property type="match status" value="1"/>
</dbReference>
<name>A0A7W6ERP0_9BACT</name>
<reference evidence="2 3" key="1">
    <citation type="submission" date="2020-08" db="EMBL/GenBank/DDBJ databases">
        <title>Genomic Encyclopedia of Type Strains, Phase IV (KMG-IV): sequencing the most valuable type-strain genomes for metagenomic binning, comparative biology and taxonomic classification.</title>
        <authorList>
            <person name="Goeker M."/>
        </authorList>
    </citation>
    <scope>NUCLEOTIDE SEQUENCE [LARGE SCALE GENOMIC DNA]</scope>
    <source>
        <strain evidence="2 3">DSM 17976</strain>
    </source>
</reference>
<accession>A0A7W6ERP0</accession>
<evidence type="ECO:0000256" key="1">
    <source>
        <dbReference type="SAM" id="SignalP"/>
    </source>
</evidence>
<sequence>MKKISSILLSGLLLFAMSCKESEFIEAYPDPSKLAATTIEKQFTGLLQSNKDYVLPGYRLYFVTLRTTINHYVQTTGWVNGEGQYIPGSSGVEDVWFNYYNTLAQYRELQRVFAQRPADEQKEKKIFMLAATVYIYDYTQKLIDLHGPIPFTEAGMLSANNGDYAKSLAKFDSPQDLYTKMLDDLKSIATELNTITLSAGYQKAFTVQDFVNYGDVNAWKRYTNSLRLRMLNRVSDVESLKARSNSEIAEILGNSTTYPIVETNAQNIQMNVFDLKTPINSSGLQGALESGASWYINFAGKKMIDHMKTNADPRLPIIFQPGANAKGEYLGIDPTANATVQATLASDGMAALYNRVTFSGNNYFPGVLVNAAEVNLIKAEYYLRTNNDAKAQTAYETAIDQSVNFYNKILSLSNNIVGEKNIPVPATATQIAAYIAKDGVNWTKAGTAANKLALIADQKWLHYNITQPFENWSDVRRLDLPKFSFVPDNSNNQTLPPYRWTIPSNEITYNPNYAAVKAQDNLTTKIFWDVK</sequence>
<dbReference type="AlphaFoldDB" id="A0A7W6ERP0"/>
<feature type="chain" id="PRO_5030731738" description="SusD/RagB family nutrient-binding outer membrane lipoprotein" evidence="1">
    <location>
        <begin position="22"/>
        <end position="531"/>
    </location>
</feature>
<dbReference type="RefSeq" id="WP_183976188.1">
    <property type="nucleotide sequence ID" value="NZ_JACIBY010000007.1"/>
</dbReference>
<organism evidence="2 3">
    <name type="scientific">Runella defluvii</name>
    <dbReference type="NCBI Taxonomy" id="370973"/>
    <lineage>
        <taxon>Bacteria</taxon>
        <taxon>Pseudomonadati</taxon>
        <taxon>Bacteroidota</taxon>
        <taxon>Cytophagia</taxon>
        <taxon>Cytophagales</taxon>
        <taxon>Spirosomataceae</taxon>
        <taxon>Runella</taxon>
    </lineage>
</organism>
<dbReference type="Pfam" id="PF12771">
    <property type="entry name" value="SusD-like_2"/>
    <property type="match status" value="1"/>
</dbReference>
<dbReference type="InterPro" id="IPR041662">
    <property type="entry name" value="SusD-like_2"/>
</dbReference>
<dbReference type="EMBL" id="JACIBY010000007">
    <property type="protein sequence ID" value="MBB3839702.1"/>
    <property type="molecule type" value="Genomic_DNA"/>
</dbReference>
<dbReference type="Gene3D" id="1.25.40.390">
    <property type="match status" value="1"/>
</dbReference>
<protein>
    <recommendedName>
        <fullName evidence="4">SusD/RagB family nutrient-binding outer membrane lipoprotein</fullName>
    </recommendedName>
</protein>
<comment type="caution">
    <text evidence="2">The sequence shown here is derived from an EMBL/GenBank/DDBJ whole genome shotgun (WGS) entry which is preliminary data.</text>
</comment>
<feature type="signal peptide" evidence="1">
    <location>
        <begin position="1"/>
        <end position="21"/>
    </location>
</feature>
<keyword evidence="1" id="KW-0732">Signal</keyword>
<evidence type="ECO:0000313" key="3">
    <source>
        <dbReference type="Proteomes" id="UP000541352"/>
    </source>
</evidence>
<gene>
    <name evidence="2" type="ORF">FHS57_003711</name>
</gene>
<dbReference type="Proteomes" id="UP000541352">
    <property type="component" value="Unassembled WGS sequence"/>
</dbReference>
<proteinExistence type="predicted"/>
<keyword evidence="3" id="KW-1185">Reference proteome</keyword>
<evidence type="ECO:0000313" key="2">
    <source>
        <dbReference type="EMBL" id="MBB3839702.1"/>
    </source>
</evidence>
<dbReference type="PROSITE" id="PS51257">
    <property type="entry name" value="PROKAR_LIPOPROTEIN"/>
    <property type="match status" value="1"/>
</dbReference>
<evidence type="ECO:0008006" key="4">
    <source>
        <dbReference type="Google" id="ProtNLM"/>
    </source>
</evidence>